<gene>
    <name evidence="1" type="ORF">Rai3103_01540</name>
</gene>
<dbReference type="KEGG" id="rain:Rai3103_01540"/>
<organism evidence="1 2">
    <name type="scientific">Raineyella fluvialis</name>
    <dbReference type="NCBI Taxonomy" id="2662261"/>
    <lineage>
        <taxon>Bacteria</taxon>
        <taxon>Bacillati</taxon>
        <taxon>Actinomycetota</taxon>
        <taxon>Actinomycetes</taxon>
        <taxon>Propionibacteriales</taxon>
        <taxon>Propionibacteriaceae</taxon>
        <taxon>Raineyella</taxon>
    </lineage>
</organism>
<evidence type="ECO:0000313" key="1">
    <source>
        <dbReference type="EMBL" id="QGF22579.1"/>
    </source>
</evidence>
<accession>A0A5Q2F6Y6</accession>
<evidence type="ECO:0000313" key="2">
    <source>
        <dbReference type="Proteomes" id="UP000386847"/>
    </source>
</evidence>
<protein>
    <submittedName>
        <fullName evidence="1">Uncharacterized protein</fullName>
    </submittedName>
</protein>
<name>A0A5Q2F6Y6_9ACTN</name>
<dbReference type="Proteomes" id="UP000386847">
    <property type="component" value="Chromosome"/>
</dbReference>
<dbReference type="AlphaFoldDB" id="A0A5Q2F6Y6"/>
<sequence>MWRVLRSRLTPLLTCLLVLGVLLSAYVMVQQALRHSADIPPQLTARALADAARGGATDATTQLNPPTGTTALLVRDGDIVAARPQWAGAMPPAGALQASEATGENRVTWKDTTGTRRALVVEQVSGQPHTYALAFQPLDPFEQAIDDATRVWLGASTAAVLVCVGWVLIEAKNPHGTDPRRSTTN</sequence>
<keyword evidence="2" id="KW-1185">Reference proteome</keyword>
<reference evidence="1 2" key="1">
    <citation type="submission" date="2019-10" db="EMBL/GenBank/DDBJ databases">
        <title>Genomic analysis of Raineyella sp. CBA3103.</title>
        <authorList>
            <person name="Roh S.W."/>
        </authorList>
    </citation>
    <scope>NUCLEOTIDE SEQUENCE [LARGE SCALE GENOMIC DNA]</scope>
    <source>
        <strain evidence="1 2">CBA3103</strain>
    </source>
</reference>
<proteinExistence type="predicted"/>
<dbReference type="RefSeq" id="WP_153571109.1">
    <property type="nucleotide sequence ID" value="NZ_CP045725.1"/>
</dbReference>
<dbReference type="EMBL" id="CP045725">
    <property type="protein sequence ID" value="QGF22579.1"/>
    <property type="molecule type" value="Genomic_DNA"/>
</dbReference>